<accession>X0TPX5</accession>
<keyword evidence="3" id="KW-0238">DNA-binding</keyword>
<dbReference type="InterPro" id="IPR013324">
    <property type="entry name" value="RNA_pol_sigma_r3/r4-like"/>
</dbReference>
<name>X0TPX5_9ZZZZ</name>
<dbReference type="EMBL" id="BARS01001912">
    <property type="protein sequence ID" value="GAF78170.1"/>
    <property type="molecule type" value="Genomic_DNA"/>
</dbReference>
<dbReference type="InterPro" id="IPR000943">
    <property type="entry name" value="RNA_pol_sigma70"/>
</dbReference>
<dbReference type="InterPro" id="IPR007624">
    <property type="entry name" value="RNA_pol_sigma70_r3"/>
</dbReference>
<dbReference type="InterPro" id="IPR007627">
    <property type="entry name" value="RNA_pol_sigma70_r2"/>
</dbReference>
<keyword evidence="4" id="KW-0804">Transcription</keyword>
<protein>
    <recommendedName>
        <fullName evidence="5">RNA polymerase sigma-70 domain-containing protein</fullName>
    </recommendedName>
</protein>
<reference evidence="6" key="1">
    <citation type="journal article" date="2014" name="Front. Microbiol.">
        <title>High frequency of phylogenetically diverse reductive dehalogenase-homologous genes in deep subseafloor sedimentary metagenomes.</title>
        <authorList>
            <person name="Kawai M."/>
            <person name="Futagami T."/>
            <person name="Toyoda A."/>
            <person name="Takaki Y."/>
            <person name="Nishi S."/>
            <person name="Hori S."/>
            <person name="Arai W."/>
            <person name="Tsubouchi T."/>
            <person name="Morono Y."/>
            <person name="Uchiyama I."/>
            <person name="Ito T."/>
            <person name="Fujiyama A."/>
            <person name="Inagaki F."/>
            <person name="Takami H."/>
        </authorList>
    </citation>
    <scope>NUCLEOTIDE SEQUENCE</scope>
    <source>
        <strain evidence="6">Expedition CK06-06</strain>
    </source>
</reference>
<evidence type="ECO:0000256" key="3">
    <source>
        <dbReference type="ARBA" id="ARBA00023125"/>
    </source>
</evidence>
<keyword evidence="2" id="KW-0731">Sigma factor</keyword>
<evidence type="ECO:0000313" key="6">
    <source>
        <dbReference type="EMBL" id="GAF78170.1"/>
    </source>
</evidence>
<dbReference type="InterPro" id="IPR013325">
    <property type="entry name" value="RNA_pol_sigma_r2"/>
</dbReference>
<dbReference type="GO" id="GO:0006352">
    <property type="term" value="P:DNA-templated transcription initiation"/>
    <property type="evidence" value="ECO:0007669"/>
    <property type="project" value="InterPro"/>
</dbReference>
<dbReference type="Pfam" id="PF04542">
    <property type="entry name" value="Sigma70_r2"/>
    <property type="match status" value="1"/>
</dbReference>
<dbReference type="Gene3D" id="1.20.140.160">
    <property type="match status" value="1"/>
</dbReference>
<proteinExistence type="predicted"/>
<dbReference type="PANTHER" id="PTHR30385:SF7">
    <property type="entry name" value="RNA POLYMERASE SIGMA FACTOR FLIA"/>
    <property type="match status" value="1"/>
</dbReference>
<dbReference type="SUPFAM" id="SSF88659">
    <property type="entry name" value="Sigma3 and sigma4 domains of RNA polymerase sigma factors"/>
    <property type="match status" value="1"/>
</dbReference>
<dbReference type="Pfam" id="PF04539">
    <property type="entry name" value="Sigma70_r3"/>
    <property type="match status" value="1"/>
</dbReference>
<dbReference type="InterPro" id="IPR014284">
    <property type="entry name" value="RNA_pol_sigma-70_dom"/>
</dbReference>
<feature type="non-terminal residue" evidence="6">
    <location>
        <position position="210"/>
    </location>
</feature>
<dbReference type="AlphaFoldDB" id="X0TPX5"/>
<organism evidence="6">
    <name type="scientific">marine sediment metagenome</name>
    <dbReference type="NCBI Taxonomy" id="412755"/>
    <lineage>
        <taxon>unclassified sequences</taxon>
        <taxon>metagenomes</taxon>
        <taxon>ecological metagenomes</taxon>
    </lineage>
</organism>
<sequence length="210" mass="23555">MAVQTTKISEDQFAGKSRKHLNSVALRAYTVQKRPVQGEIEDEQIAELLPMVHKIARQVVTYLKPPLSFEDMISAGTVGLVRAARDFDPSHHTKFKTYAYIRIKGAILDELRGWSFIPANLRKRIRAAEQLSRKITEQTGTAPNDTELAERLGITVKELYETLENARAQHFISLDGFGEDAPVLSNCLTAAHSATPEEKVEREELIDKLA</sequence>
<evidence type="ECO:0000259" key="5">
    <source>
        <dbReference type="PROSITE" id="PS00715"/>
    </source>
</evidence>
<dbReference type="NCBIfam" id="TIGR02937">
    <property type="entry name" value="sigma70-ECF"/>
    <property type="match status" value="1"/>
</dbReference>
<keyword evidence="1" id="KW-0805">Transcription regulation</keyword>
<evidence type="ECO:0000256" key="2">
    <source>
        <dbReference type="ARBA" id="ARBA00023082"/>
    </source>
</evidence>
<dbReference type="GO" id="GO:0016987">
    <property type="term" value="F:sigma factor activity"/>
    <property type="evidence" value="ECO:0007669"/>
    <property type="project" value="UniProtKB-KW"/>
</dbReference>
<dbReference type="PROSITE" id="PS00715">
    <property type="entry name" value="SIGMA70_1"/>
    <property type="match status" value="1"/>
</dbReference>
<comment type="caution">
    <text evidence="6">The sequence shown here is derived from an EMBL/GenBank/DDBJ whole genome shotgun (WGS) entry which is preliminary data.</text>
</comment>
<dbReference type="SUPFAM" id="SSF88946">
    <property type="entry name" value="Sigma2 domain of RNA polymerase sigma factors"/>
    <property type="match status" value="1"/>
</dbReference>
<dbReference type="GO" id="GO:0003677">
    <property type="term" value="F:DNA binding"/>
    <property type="evidence" value="ECO:0007669"/>
    <property type="project" value="UniProtKB-KW"/>
</dbReference>
<dbReference type="PANTHER" id="PTHR30385">
    <property type="entry name" value="SIGMA FACTOR F FLAGELLAR"/>
    <property type="match status" value="1"/>
</dbReference>
<feature type="domain" description="RNA polymerase sigma-70" evidence="5">
    <location>
        <begin position="71"/>
        <end position="84"/>
    </location>
</feature>
<dbReference type="Gene3D" id="1.10.1740.10">
    <property type="match status" value="1"/>
</dbReference>
<gene>
    <name evidence="6" type="ORF">S01H1_03520</name>
</gene>
<evidence type="ECO:0000256" key="4">
    <source>
        <dbReference type="ARBA" id="ARBA00023163"/>
    </source>
</evidence>
<evidence type="ECO:0000256" key="1">
    <source>
        <dbReference type="ARBA" id="ARBA00023015"/>
    </source>
</evidence>